<dbReference type="GO" id="GO:0016747">
    <property type="term" value="F:acyltransferase activity, transferring groups other than amino-acyl groups"/>
    <property type="evidence" value="ECO:0007669"/>
    <property type="project" value="InterPro"/>
</dbReference>
<evidence type="ECO:0000256" key="2">
    <source>
        <dbReference type="ARBA" id="ARBA00023315"/>
    </source>
</evidence>
<protein>
    <submittedName>
        <fullName evidence="4">Acetyltransferase (GNAT) family protein</fullName>
    </submittedName>
</protein>
<dbReference type="Gene3D" id="3.40.630.30">
    <property type="match status" value="1"/>
</dbReference>
<dbReference type="PROSITE" id="PS51186">
    <property type="entry name" value="GNAT"/>
    <property type="match status" value="1"/>
</dbReference>
<dbReference type="EMBL" id="FQVL01000007">
    <property type="protein sequence ID" value="SHF08325.1"/>
    <property type="molecule type" value="Genomic_DNA"/>
</dbReference>
<feature type="domain" description="N-acetyltransferase" evidence="3">
    <location>
        <begin position="1"/>
        <end position="150"/>
    </location>
</feature>
<dbReference type="PANTHER" id="PTHR43420:SF44">
    <property type="entry name" value="ACETYLTRANSFERASE YPEA"/>
    <property type="match status" value="1"/>
</dbReference>
<dbReference type="Proteomes" id="UP000184476">
    <property type="component" value="Unassembled WGS sequence"/>
</dbReference>
<evidence type="ECO:0000313" key="5">
    <source>
        <dbReference type="Proteomes" id="UP000184476"/>
    </source>
</evidence>
<proteinExistence type="predicted"/>
<evidence type="ECO:0000259" key="3">
    <source>
        <dbReference type="PROSITE" id="PS51186"/>
    </source>
</evidence>
<dbReference type="AlphaFoldDB" id="A0A1M4YRA3"/>
<keyword evidence="1 4" id="KW-0808">Transferase</keyword>
<dbReference type="InterPro" id="IPR000182">
    <property type="entry name" value="GNAT_dom"/>
</dbReference>
<name>A0A1M4YRA3_9BACL</name>
<organism evidence="4 5">
    <name type="scientific">Seinonella peptonophila</name>
    <dbReference type="NCBI Taxonomy" id="112248"/>
    <lineage>
        <taxon>Bacteria</taxon>
        <taxon>Bacillati</taxon>
        <taxon>Bacillota</taxon>
        <taxon>Bacilli</taxon>
        <taxon>Bacillales</taxon>
        <taxon>Thermoactinomycetaceae</taxon>
        <taxon>Seinonella</taxon>
    </lineage>
</organism>
<evidence type="ECO:0000313" key="4">
    <source>
        <dbReference type="EMBL" id="SHF08325.1"/>
    </source>
</evidence>
<reference evidence="4 5" key="1">
    <citation type="submission" date="2016-11" db="EMBL/GenBank/DDBJ databases">
        <authorList>
            <person name="Jaros S."/>
            <person name="Januszkiewicz K."/>
            <person name="Wedrychowicz H."/>
        </authorList>
    </citation>
    <scope>NUCLEOTIDE SEQUENCE [LARGE SCALE GENOMIC DNA]</scope>
    <source>
        <strain evidence="4 5">DSM 44666</strain>
    </source>
</reference>
<sequence length="151" mass="17198">MRLRSVQEHPEAFIPTIEELDDQKYMEMTVRIKPTDLSWFLGAFENGELVGAMSWKREEPAKLQHKSHIYGVYVVPEARRKGIGRALLEHLISRVKKVAGVEQILLTVANSNPAKSLYLQCGFISYGYEKKSLKIGEAYVDGVLMVLFLKD</sequence>
<dbReference type="InterPro" id="IPR016181">
    <property type="entry name" value="Acyl_CoA_acyltransferase"/>
</dbReference>
<accession>A0A1M4YRA3</accession>
<gene>
    <name evidence="4" type="ORF">SAMN05444392_107101</name>
</gene>
<keyword evidence="5" id="KW-1185">Reference proteome</keyword>
<dbReference type="PANTHER" id="PTHR43420">
    <property type="entry name" value="ACETYLTRANSFERASE"/>
    <property type="match status" value="1"/>
</dbReference>
<dbReference type="InterPro" id="IPR050680">
    <property type="entry name" value="YpeA/RimI_acetyltransf"/>
</dbReference>
<keyword evidence="2" id="KW-0012">Acyltransferase</keyword>
<dbReference type="Pfam" id="PF00583">
    <property type="entry name" value="Acetyltransf_1"/>
    <property type="match status" value="1"/>
</dbReference>
<dbReference type="SUPFAM" id="SSF55729">
    <property type="entry name" value="Acyl-CoA N-acyltransferases (Nat)"/>
    <property type="match status" value="1"/>
</dbReference>
<dbReference type="STRING" id="112248.SAMN05444392_107101"/>
<dbReference type="CDD" id="cd04301">
    <property type="entry name" value="NAT_SF"/>
    <property type="match status" value="1"/>
</dbReference>
<evidence type="ECO:0000256" key="1">
    <source>
        <dbReference type="ARBA" id="ARBA00022679"/>
    </source>
</evidence>